<dbReference type="GO" id="GO:0005886">
    <property type="term" value="C:plasma membrane"/>
    <property type="evidence" value="ECO:0007669"/>
    <property type="project" value="TreeGrafter"/>
</dbReference>
<dbReference type="AlphaFoldDB" id="A0AAN6M319"/>
<keyword evidence="4 5" id="KW-0472">Membrane</keyword>
<dbReference type="EMBL" id="WVTA01000003">
    <property type="protein sequence ID" value="KAK3214893.1"/>
    <property type="molecule type" value="Genomic_DNA"/>
</dbReference>
<sequence>MSTFLTFLNTREERPHRRPDCIEVGPGCPVEATLYGYYPSLGWNAFFVGFFGLCCVINLGLGIRYRTWTYMIALSLGCAAEAAGYAGRVMMNNNPYDDIGFQIQICLLIIAPAFVSAGIYLTLKHFTITFGETWSRLRPAWYTYIFITGDFISLVLQGAGGGLAATGENGSKAQDLGTNLMIAGVIFQVVILSVFGYLLSEYTLRTYRRRDKLSMAATEILTSAKFRLFVAGVMIAYLAIFTRCVYRIPELTGGWGNELMRNEPEFIALEGVMITIAVFTLTLFHPGFCFPVLGAKQAAQYKSVARKEIDESSVEMLPQTNTAYEPYAHRAV</sequence>
<comment type="caution">
    <text evidence="6">The sequence shown here is derived from an EMBL/GenBank/DDBJ whole genome shotgun (WGS) entry which is preliminary data.</text>
</comment>
<evidence type="ECO:0000256" key="4">
    <source>
        <dbReference type="ARBA" id="ARBA00023136"/>
    </source>
</evidence>
<accession>A0AAN6M319</accession>
<dbReference type="GO" id="GO:0000324">
    <property type="term" value="C:fungal-type vacuole"/>
    <property type="evidence" value="ECO:0007669"/>
    <property type="project" value="TreeGrafter"/>
</dbReference>
<evidence type="ECO:0008006" key="8">
    <source>
        <dbReference type="Google" id="ProtNLM"/>
    </source>
</evidence>
<feature type="transmembrane region" description="Helical" evidence="5">
    <location>
        <begin position="41"/>
        <end position="61"/>
    </location>
</feature>
<feature type="transmembrane region" description="Helical" evidence="5">
    <location>
        <begin position="268"/>
        <end position="293"/>
    </location>
</feature>
<keyword evidence="7" id="KW-1185">Reference proteome</keyword>
<feature type="transmembrane region" description="Helical" evidence="5">
    <location>
        <begin position="180"/>
        <end position="200"/>
    </location>
</feature>
<comment type="subcellular location">
    <subcellularLocation>
        <location evidence="1">Membrane</location>
        <topology evidence="1">Multi-pass membrane protein</topology>
    </subcellularLocation>
</comment>
<dbReference type="Pfam" id="PF04479">
    <property type="entry name" value="RTA1"/>
    <property type="match status" value="1"/>
</dbReference>
<evidence type="ECO:0000256" key="2">
    <source>
        <dbReference type="ARBA" id="ARBA00022692"/>
    </source>
</evidence>
<feature type="transmembrane region" description="Helical" evidence="5">
    <location>
        <begin position="228"/>
        <end position="248"/>
    </location>
</feature>
<evidence type="ECO:0000313" key="7">
    <source>
        <dbReference type="Proteomes" id="UP001280581"/>
    </source>
</evidence>
<dbReference type="PANTHER" id="PTHR31465">
    <property type="entry name" value="PROTEIN RTA1-RELATED"/>
    <property type="match status" value="1"/>
</dbReference>
<feature type="transmembrane region" description="Helical" evidence="5">
    <location>
        <begin position="141"/>
        <end position="160"/>
    </location>
</feature>
<evidence type="ECO:0000313" key="6">
    <source>
        <dbReference type="EMBL" id="KAK3214893.1"/>
    </source>
</evidence>
<keyword evidence="2 5" id="KW-0812">Transmembrane</keyword>
<gene>
    <name evidence="6" type="ORF">GRF29_19g1541345</name>
</gene>
<evidence type="ECO:0000256" key="3">
    <source>
        <dbReference type="ARBA" id="ARBA00022989"/>
    </source>
</evidence>
<dbReference type="PANTHER" id="PTHR31465:SF8">
    <property type="entry name" value="DOMAIN PROTEIN, PUTATIVE (AFU_ORTHOLOGUE AFUA_6G14140)-RELATED"/>
    <property type="match status" value="1"/>
</dbReference>
<dbReference type="Proteomes" id="UP001280581">
    <property type="component" value="Unassembled WGS sequence"/>
</dbReference>
<protein>
    <recommendedName>
        <fullName evidence="8">Sphingoid long-chain base transporter RSB1</fullName>
    </recommendedName>
</protein>
<name>A0AAN6M319_9PLEO</name>
<feature type="transmembrane region" description="Helical" evidence="5">
    <location>
        <begin position="68"/>
        <end position="87"/>
    </location>
</feature>
<dbReference type="InterPro" id="IPR007568">
    <property type="entry name" value="RTA1"/>
</dbReference>
<feature type="transmembrane region" description="Helical" evidence="5">
    <location>
        <begin position="99"/>
        <end position="121"/>
    </location>
</feature>
<reference evidence="6 7" key="1">
    <citation type="submission" date="2021-02" db="EMBL/GenBank/DDBJ databases">
        <title>Genome assembly of Pseudopithomyces chartarum.</title>
        <authorList>
            <person name="Jauregui R."/>
            <person name="Singh J."/>
            <person name="Voisey C."/>
        </authorList>
    </citation>
    <scope>NUCLEOTIDE SEQUENCE [LARGE SCALE GENOMIC DNA]</scope>
    <source>
        <strain evidence="6 7">AGR01</strain>
    </source>
</reference>
<keyword evidence="3 5" id="KW-1133">Transmembrane helix</keyword>
<organism evidence="6 7">
    <name type="scientific">Pseudopithomyces chartarum</name>
    <dbReference type="NCBI Taxonomy" id="1892770"/>
    <lineage>
        <taxon>Eukaryota</taxon>
        <taxon>Fungi</taxon>
        <taxon>Dikarya</taxon>
        <taxon>Ascomycota</taxon>
        <taxon>Pezizomycotina</taxon>
        <taxon>Dothideomycetes</taxon>
        <taxon>Pleosporomycetidae</taxon>
        <taxon>Pleosporales</taxon>
        <taxon>Massarineae</taxon>
        <taxon>Didymosphaeriaceae</taxon>
        <taxon>Pseudopithomyces</taxon>
    </lineage>
</organism>
<evidence type="ECO:0000256" key="1">
    <source>
        <dbReference type="ARBA" id="ARBA00004141"/>
    </source>
</evidence>
<evidence type="ECO:0000256" key="5">
    <source>
        <dbReference type="SAM" id="Phobius"/>
    </source>
</evidence>
<proteinExistence type="predicted"/>